<evidence type="ECO:0000313" key="3">
    <source>
        <dbReference type="Proteomes" id="UP000194236"/>
    </source>
</evidence>
<feature type="chain" id="PRO_5013345327" description="Secreted protein" evidence="1">
    <location>
        <begin position="24"/>
        <end position="126"/>
    </location>
</feature>
<evidence type="ECO:0000313" key="2">
    <source>
        <dbReference type="EMBL" id="OTF70933.1"/>
    </source>
</evidence>
<proteinExistence type="predicted"/>
<dbReference type="Proteomes" id="UP000194236">
    <property type="component" value="Unassembled WGS sequence"/>
</dbReference>
<feature type="signal peptide" evidence="1">
    <location>
        <begin position="1"/>
        <end position="23"/>
    </location>
</feature>
<evidence type="ECO:0008006" key="4">
    <source>
        <dbReference type="Google" id="ProtNLM"/>
    </source>
</evidence>
<accession>A0A1Y3ATE8</accession>
<sequence length="126" mass="12856">MLPSISIILSILLLSSINLSTNCQSLGGVVGDAGDTFHDSILACIVSKLFPGLLHIADGESVLKLPLGWPFTVNGGLGAGLLPRLPVLANRRAGSGIPKPLPELSSIAEGGSNSVVSELSSSRAEN</sequence>
<gene>
    <name evidence="2" type="ORF">BLA29_003881</name>
</gene>
<dbReference type="AlphaFoldDB" id="A0A1Y3ATE8"/>
<protein>
    <recommendedName>
        <fullName evidence="4">Secreted protein</fullName>
    </recommendedName>
</protein>
<keyword evidence="3" id="KW-1185">Reference proteome</keyword>
<name>A0A1Y3ATE8_EURMA</name>
<comment type="caution">
    <text evidence="2">The sequence shown here is derived from an EMBL/GenBank/DDBJ whole genome shotgun (WGS) entry which is preliminary data.</text>
</comment>
<keyword evidence="1" id="KW-0732">Signal</keyword>
<dbReference type="EMBL" id="MUJZ01063378">
    <property type="protein sequence ID" value="OTF70933.1"/>
    <property type="molecule type" value="Genomic_DNA"/>
</dbReference>
<reference evidence="2 3" key="1">
    <citation type="submission" date="2017-03" db="EMBL/GenBank/DDBJ databases">
        <title>Genome Survey of Euroglyphus maynei.</title>
        <authorList>
            <person name="Arlian L.G."/>
            <person name="Morgan M.S."/>
            <person name="Rider S.D."/>
        </authorList>
    </citation>
    <scope>NUCLEOTIDE SEQUENCE [LARGE SCALE GENOMIC DNA]</scope>
    <source>
        <strain evidence="2">Arlian Lab</strain>
        <tissue evidence="2">Whole body</tissue>
    </source>
</reference>
<evidence type="ECO:0000256" key="1">
    <source>
        <dbReference type="SAM" id="SignalP"/>
    </source>
</evidence>
<organism evidence="2 3">
    <name type="scientific">Euroglyphus maynei</name>
    <name type="common">Mayne's house dust mite</name>
    <dbReference type="NCBI Taxonomy" id="6958"/>
    <lineage>
        <taxon>Eukaryota</taxon>
        <taxon>Metazoa</taxon>
        <taxon>Ecdysozoa</taxon>
        <taxon>Arthropoda</taxon>
        <taxon>Chelicerata</taxon>
        <taxon>Arachnida</taxon>
        <taxon>Acari</taxon>
        <taxon>Acariformes</taxon>
        <taxon>Sarcoptiformes</taxon>
        <taxon>Astigmata</taxon>
        <taxon>Psoroptidia</taxon>
        <taxon>Analgoidea</taxon>
        <taxon>Pyroglyphidae</taxon>
        <taxon>Pyroglyphinae</taxon>
        <taxon>Euroglyphus</taxon>
    </lineage>
</organism>